<dbReference type="EMBL" id="JACSDY010000004">
    <property type="protein sequence ID" value="KAF7429515.1"/>
    <property type="molecule type" value="Genomic_DNA"/>
</dbReference>
<sequence length="188" mass="21613">MSPHRGCINSAFRRADPKIYYRNDPVKYDLKKFSNSSDRSIIQYRPHMRIPVCRVPYLRATRQGDGKQCEHTLLTPTPKRALCLRWLVSARTSSPRIMPRTISSNVFERYGVKVKTNNNPGTKRHNFEEDSDLRTRSPRRLSPGQEGQSPLSRDRSNYPNALPRRLSSEGCKVAQIQTLSLADTKARN</sequence>
<keyword evidence="3" id="KW-1185">Reference proteome</keyword>
<reference evidence="2" key="1">
    <citation type="journal article" date="2020" name="G3 (Bethesda)">
        <title>High-Quality Assemblies for Three Invasive Social Wasps from the &lt;i&gt;Vespula&lt;/i&gt; Genus.</title>
        <authorList>
            <person name="Harrop T.W.R."/>
            <person name="Guhlin J."/>
            <person name="McLaughlin G.M."/>
            <person name="Permina E."/>
            <person name="Stockwell P."/>
            <person name="Gilligan J."/>
            <person name="Le Lec M.F."/>
            <person name="Gruber M.A.M."/>
            <person name="Quinn O."/>
            <person name="Lovegrove M."/>
            <person name="Duncan E.J."/>
            <person name="Remnant E.J."/>
            <person name="Van Eeckhoven J."/>
            <person name="Graham B."/>
            <person name="Knapp R.A."/>
            <person name="Langford K.W."/>
            <person name="Kronenberg Z."/>
            <person name="Press M.O."/>
            <person name="Eacker S.M."/>
            <person name="Wilson-Rankin E.E."/>
            <person name="Purcell J."/>
            <person name="Lester P.J."/>
            <person name="Dearden P.K."/>
        </authorList>
    </citation>
    <scope>NUCLEOTIDE SEQUENCE</scope>
    <source>
        <strain evidence="2">Volc-1</strain>
    </source>
</reference>
<feature type="compositionally biased region" description="Basic and acidic residues" evidence="1">
    <location>
        <begin position="125"/>
        <end position="135"/>
    </location>
</feature>
<evidence type="ECO:0000256" key="1">
    <source>
        <dbReference type="SAM" id="MobiDB-lite"/>
    </source>
</evidence>
<evidence type="ECO:0000313" key="2">
    <source>
        <dbReference type="EMBL" id="KAF7429515.1"/>
    </source>
</evidence>
<comment type="caution">
    <text evidence="2">The sequence shown here is derived from an EMBL/GenBank/DDBJ whole genome shotgun (WGS) entry which is preliminary data.</text>
</comment>
<organism evidence="2 3">
    <name type="scientific">Vespula pensylvanica</name>
    <name type="common">Western yellow jacket</name>
    <name type="synonym">Wasp</name>
    <dbReference type="NCBI Taxonomy" id="30213"/>
    <lineage>
        <taxon>Eukaryota</taxon>
        <taxon>Metazoa</taxon>
        <taxon>Ecdysozoa</taxon>
        <taxon>Arthropoda</taxon>
        <taxon>Hexapoda</taxon>
        <taxon>Insecta</taxon>
        <taxon>Pterygota</taxon>
        <taxon>Neoptera</taxon>
        <taxon>Endopterygota</taxon>
        <taxon>Hymenoptera</taxon>
        <taxon>Apocrita</taxon>
        <taxon>Aculeata</taxon>
        <taxon>Vespoidea</taxon>
        <taxon>Vespidae</taxon>
        <taxon>Vespinae</taxon>
        <taxon>Vespula</taxon>
    </lineage>
</organism>
<dbReference type="AlphaFoldDB" id="A0A834P5R9"/>
<proteinExistence type="predicted"/>
<accession>A0A834P5R9</accession>
<protein>
    <submittedName>
        <fullName evidence="2">Uncharacterized protein</fullName>
    </submittedName>
</protein>
<dbReference type="Proteomes" id="UP000600918">
    <property type="component" value="Unassembled WGS sequence"/>
</dbReference>
<gene>
    <name evidence="2" type="ORF">H0235_005913</name>
</gene>
<feature type="region of interest" description="Disordered" evidence="1">
    <location>
        <begin position="113"/>
        <end position="167"/>
    </location>
</feature>
<name>A0A834P5R9_VESPE</name>
<evidence type="ECO:0000313" key="3">
    <source>
        <dbReference type="Proteomes" id="UP000600918"/>
    </source>
</evidence>